<feature type="non-terminal residue" evidence="1">
    <location>
        <position position="42"/>
    </location>
</feature>
<gene>
    <name evidence="1" type="ORF">DHETER_LOCUS8969</name>
</gene>
<organism evidence="1 2">
    <name type="scientific">Dentiscutata heterogama</name>
    <dbReference type="NCBI Taxonomy" id="1316150"/>
    <lineage>
        <taxon>Eukaryota</taxon>
        <taxon>Fungi</taxon>
        <taxon>Fungi incertae sedis</taxon>
        <taxon>Mucoromycota</taxon>
        <taxon>Glomeromycotina</taxon>
        <taxon>Glomeromycetes</taxon>
        <taxon>Diversisporales</taxon>
        <taxon>Gigasporaceae</taxon>
        <taxon>Dentiscutata</taxon>
    </lineage>
</organism>
<dbReference type="Proteomes" id="UP000789702">
    <property type="component" value="Unassembled WGS sequence"/>
</dbReference>
<protein>
    <submittedName>
        <fullName evidence="1">5784_t:CDS:1</fullName>
    </submittedName>
</protein>
<accession>A0ACA9N9Q4</accession>
<evidence type="ECO:0000313" key="2">
    <source>
        <dbReference type="Proteomes" id="UP000789702"/>
    </source>
</evidence>
<comment type="caution">
    <text evidence="1">The sequence shown here is derived from an EMBL/GenBank/DDBJ whole genome shotgun (WGS) entry which is preliminary data.</text>
</comment>
<sequence>FDKLSSISTFETTTNNNLIVALYSSKKPDDKIFNKDEVDHYL</sequence>
<dbReference type="EMBL" id="CAJVPU010015003">
    <property type="protein sequence ID" value="CAG8643844.1"/>
    <property type="molecule type" value="Genomic_DNA"/>
</dbReference>
<keyword evidence="2" id="KW-1185">Reference proteome</keyword>
<reference evidence="1" key="1">
    <citation type="submission" date="2021-06" db="EMBL/GenBank/DDBJ databases">
        <authorList>
            <person name="Kallberg Y."/>
            <person name="Tangrot J."/>
            <person name="Rosling A."/>
        </authorList>
    </citation>
    <scope>NUCLEOTIDE SEQUENCE</scope>
    <source>
        <strain evidence="1">IL203A</strain>
    </source>
</reference>
<feature type="non-terminal residue" evidence="1">
    <location>
        <position position="1"/>
    </location>
</feature>
<evidence type="ECO:0000313" key="1">
    <source>
        <dbReference type="EMBL" id="CAG8643844.1"/>
    </source>
</evidence>
<name>A0ACA9N9Q4_9GLOM</name>
<proteinExistence type="predicted"/>